<comment type="similarity">
    <text evidence="2">Belongs to the glycosyl hydrolase 20 family.</text>
</comment>
<feature type="chain" id="PRO_5011506861" description="beta-N-acetylhexosaminidase" evidence="7">
    <location>
        <begin position="25"/>
        <end position="766"/>
    </location>
</feature>
<protein>
    <recommendedName>
        <fullName evidence="3">beta-N-acetylhexosaminidase</fullName>
        <ecNumber evidence="3">3.2.1.52</ecNumber>
    </recommendedName>
</protein>
<dbReference type="RefSeq" id="WP_089678901.1">
    <property type="nucleotide sequence ID" value="NZ_FNFO01000001.1"/>
</dbReference>
<dbReference type="Proteomes" id="UP000198510">
    <property type="component" value="Unassembled WGS sequence"/>
</dbReference>
<evidence type="ECO:0000313" key="10">
    <source>
        <dbReference type="Proteomes" id="UP000198510"/>
    </source>
</evidence>
<keyword evidence="10" id="KW-1185">Reference proteome</keyword>
<evidence type="ECO:0000256" key="6">
    <source>
        <dbReference type="PIRSR" id="PIRSR625705-1"/>
    </source>
</evidence>
<dbReference type="PANTHER" id="PTHR22600:SF57">
    <property type="entry name" value="BETA-N-ACETYLHEXOSAMINIDASE"/>
    <property type="match status" value="1"/>
</dbReference>
<keyword evidence="5" id="KW-0326">Glycosidase</keyword>
<dbReference type="GO" id="GO:0004563">
    <property type="term" value="F:beta-N-acetylhexosaminidase activity"/>
    <property type="evidence" value="ECO:0007669"/>
    <property type="project" value="UniProtKB-EC"/>
</dbReference>
<accession>A0A1G8YFC2</accession>
<gene>
    <name evidence="9" type="ORF">SAMN05421823_101654</name>
</gene>
<feature type="domain" description="PA14" evidence="8">
    <location>
        <begin position="627"/>
        <end position="763"/>
    </location>
</feature>
<evidence type="ECO:0000256" key="4">
    <source>
        <dbReference type="ARBA" id="ARBA00022801"/>
    </source>
</evidence>
<dbReference type="Pfam" id="PF13290">
    <property type="entry name" value="CHB_HEX_C_1"/>
    <property type="match status" value="1"/>
</dbReference>
<dbReference type="InterPro" id="IPR037524">
    <property type="entry name" value="PA14/GLEYA"/>
</dbReference>
<keyword evidence="7" id="KW-0732">Signal</keyword>
<name>A0A1G8YFC2_9BACT</name>
<dbReference type="SMART" id="SM00758">
    <property type="entry name" value="PA14"/>
    <property type="match status" value="1"/>
</dbReference>
<evidence type="ECO:0000256" key="2">
    <source>
        <dbReference type="ARBA" id="ARBA00006285"/>
    </source>
</evidence>
<evidence type="ECO:0000256" key="3">
    <source>
        <dbReference type="ARBA" id="ARBA00012663"/>
    </source>
</evidence>
<evidence type="ECO:0000256" key="5">
    <source>
        <dbReference type="ARBA" id="ARBA00023295"/>
    </source>
</evidence>
<reference evidence="9 10" key="1">
    <citation type="submission" date="2016-10" db="EMBL/GenBank/DDBJ databases">
        <authorList>
            <person name="de Groot N.N."/>
        </authorList>
    </citation>
    <scope>NUCLEOTIDE SEQUENCE [LARGE SCALE GENOMIC DNA]</scope>
    <source>
        <strain evidence="9 10">DSM 25186</strain>
    </source>
</reference>
<dbReference type="GO" id="GO:0005975">
    <property type="term" value="P:carbohydrate metabolic process"/>
    <property type="evidence" value="ECO:0007669"/>
    <property type="project" value="InterPro"/>
</dbReference>
<dbReference type="Gene3D" id="3.20.20.80">
    <property type="entry name" value="Glycosidases"/>
    <property type="match status" value="1"/>
</dbReference>
<dbReference type="InterPro" id="IPR011658">
    <property type="entry name" value="PA14_dom"/>
</dbReference>
<dbReference type="GO" id="GO:0016020">
    <property type="term" value="C:membrane"/>
    <property type="evidence" value="ECO:0007669"/>
    <property type="project" value="TreeGrafter"/>
</dbReference>
<dbReference type="Gene3D" id="3.30.379.10">
    <property type="entry name" value="Chitobiase/beta-hexosaminidase domain 2-like"/>
    <property type="match status" value="1"/>
</dbReference>
<evidence type="ECO:0000256" key="7">
    <source>
        <dbReference type="SAM" id="SignalP"/>
    </source>
</evidence>
<evidence type="ECO:0000256" key="1">
    <source>
        <dbReference type="ARBA" id="ARBA00001231"/>
    </source>
</evidence>
<dbReference type="AlphaFoldDB" id="A0A1G8YFC2"/>
<dbReference type="Gene3D" id="3.90.182.10">
    <property type="entry name" value="Toxin - Anthrax Protective Antigen,domain 1"/>
    <property type="match status" value="1"/>
</dbReference>
<keyword evidence="4" id="KW-0378">Hydrolase</keyword>
<dbReference type="InterPro" id="IPR059177">
    <property type="entry name" value="GH29D-like_dom"/>
</dbReference>
<organism evidence="9 10">
    <name type="scientific">Catalinimonas alkaloidigena</name>
    <dbReference type="NCBI Taxonomy" id="1075417"/>
    <lineage>
        <taxon>Bacteria</taxon>
        <taxon>Pseudomonadati</taxon>
        <taxon>Bacteroidota</taxon>
        <taxon>Cytophagia</taxon>
        <taxon>Cytophagales</taxon>
        <taxon>Catalimonadaceae</taxon>
        <taxon>Catalinimonas</taxon>
    </lineage>
</organism>
<dbReference type="PROSITE" id="PS51820">
    <property type="entry name" value="PA14"/>
    <property type="match status" value="1"/>
</dbReference>
<proteinExistence type="inferred from homology"/>
<dbReference type="InterPro" id="IPR015882">
    <property type="entry name" value="HEX_bac_N"/>
</dbReference>
<dbReference type="InterPro" id="IPR029018">
    <property type="entry name" value="Hex-like_dom2"/>
</dbReference>
<sequence length="766" mass="85872">MRFLVFRIGTMLCLLLWCGAGVRAQSPASPPLPLIPYPASVQTGRGTFILSAETRLVIPKKGLFAREADQLQQLMARALGQPLRTAKKGNTQVLVLQQATDLTKPEAYRLQITPERVVLSAQDPAGMFRAIQTLRQLLPVEAEQGGLAQMSLPAVTLEDAPRFSWRGLHLDVSRHFFGVEYVYKLLDLMALYKFNKLHLHLTDDQGWRIEIKQYPKLTEEGAWRTFNNQDSVVMERAKENPDFEIDPQHIVKRDGKVMYGGFYTQDQMRQIIDYAAARHIEIIPEIDMPGHMMAAIQAYPFLTCTESAGWGKTFSVPICPCDERVLTFAENVYREIIDLFPSSYIHLGADEVEKTTWAQSAACQALMQREQLESVEELQSYFVHHMQRFFHANGKKLIGWDEVLEGGIDSSATIMYWRSWVKDAPLKAAQNGNPIIMTPVGTLYFDYAPDQNSLDKVYHMPVVPADFTAQQATQVLGAQANLWTEYVPSEARADFMYMPRMTALAENVWTNRDLFTSYEQRLVAHYPRLARLGVHYRVPDLTGFTESNVFTEAATLTVHKPLDNLTLHYTTDGSRPDRNSPTLTGPLRITRSDTIKVAATTPEGLIGETYTIRYRKETFAEPVAVAAPQPGLQVSYFPAYFRNTKGFADSTATQVTTAPQLEVPALVTAPSFGLKFRGYLEVPATGIYSFFFTCDDGGVLRIADRVVVDNDGQHGPVEKSGQVALKKGRHPFAVDFLEAGGGYTLKLEVQPEGQAPQPVPASWFSH</sequence>
<dbReference type="Pfam" id="PF07691">
    <property type="entry name" value="PA14"/>
    <property type="match status" value="1"/>
</dbReference>
<dbReference type="InterPro" id="IPR025705">
    <property type="entry name" value="Beta_hexosaminidase_sua/sub"/>
</dbReference>
<feature type="signal peptide" evidence="7">
    <location>
        <begin position="1"/>
        <end position="24"/>
    </location>
</feature>
<evidence type="ECO:0000259" key="8">
    <source>
        <dbReference type="PROSITE" id="PS51820"/>
    </source>
</evidence>
<dbReference type="Pfam" id="PF02838">
    <property type="entry name" value="Glyco_hydro_20b"/>
    <property type="match status" value="1"/>
</dbReference>
<feature type="active site" description="Proton donor" evidence="6">
    <location>
        <position position="351"/>
    </location>
</feature>
<dbReference type="InterPro" id="IPR015883">
    <property type="entry name" value="Glyco_hydro_20_cat"/>
</dbReference>
<dbReference type="EMBL" id="FNFO01000001">
    <property type="protein sequence ID" value="SDK01383.1"/>
    <property type="molecule type" value="Genomic_DNA"/>
</dbReference>
<dbReference type="PANTHER" id="PTHR22600">
    <property type="entry name" value="BETA-HEXOSAMINIDASE"/>
    <property type="match status" value="1"/>
</dbReference>
<dbReference type="EC" id="3.2.1.52" evidence="3"/>
<dbReference type="OrthoDB" id="9763537at2"/>
<dbReference type="SUPFAM" id="SSF56988">
    <property type="entry name" value="Anthrax protective antigen"/>
    <property type="match status" value="1"/>
</dbReference>
<dbReference type="Pfam" id="PF00728">
    <property type="entry name" value="Glyco_hydro_20"/>
    <property type="match status" value="1"/>
</dbReference>
<dbReference type="GO" id="GO:0030203">
    <property type="term" value="P:glycosaminoglycan metabolic process"/>
    <property type="evidence" value="ECO:0007669"/>
    <property type="project" value="TreeGrafter"/>
</dbReference>
<dbReference type="CDD" id="cd06563">
    <property type="entry name" value="GH20_chitobiase-like"/>
    <property type="match status" value="1"/>
</dbReference>
<evidence type="ECO:0000313" key="9">
    <source>
        <dbReference type="EMBL" id="SDK01383.1"/>
    </source>
</evidence>
<dbReference type="PRINTS" id="PR00738">
    <property type="entry name" value="GLHYDRLASE20"/>
</dbReference>
<dbReference type="SUPFAM" id="SSF51445">
    <property type="entry name" value="(Trans)glycosidases"/>
    <property type="match status" value="1"/>
</dbReference>
<dbReference type="STRING" id="1075417.SAMN05421823_101654"/>
<dbReference type="InterPro" id="IPR017853">
    <property type="entry name" value="GH"/>
</dbReference>
<dbReference type="SUPFAM" id="SSF55545">
    <property type="entry name" value="beta-N-acetylhexosaminidase-like domain"/>
    <property type="match status" value="1"/>
</dbReference>
<comment type="catalytic activity">
    <reaction evidence="1">
        <text>Hydrolysis of terminal non-reducing N-acetyl-D-hexosamine residues in N-acetyl-beta-D-hexosaminides.</text>
        <dbReference type="EC" id="3.2.1.52"/>
    </reaction>
</comment>